<dbReference type="AlphaFoldDB" id="A0A7C4D7G0"/>
<dbReference type="InterPro" id="IPR036974">
    <property type="entry name" value="PUA_sf"/>
</dbReference>
<dbReference type="EMBL" id="DTBJ01000038">
    <property type="protein sequence ID" value="HGM58920.1"/>
    <property type="molecule type" value="Genomic_DNA"/>
</dbReference>
<protein>
    <submittedName>
        <fullName evidence="2">DUF1947 domain-containing protein</fullName>
    </submittedName>
</protein>
<dbReference type="NCBIfam" id="TIGR03684">
    <property type="entry name" value="arCOG00985"/>
    <property type="match status" value="1"/>
</dbReference>
<evidence type="ECO:0000259" key="1">
    <source>
        <dbReference type="SMART" id="SM00359"/>
    </source>
</evidence>
<dbReference type="InterPro" id="IPR002478">
    <property type="entry name" value="PUA"/>
</dbReference>
<dbReference type="InterPro" id="IPR022430">
    <property type="entry name" value="CHP03684"/>
</dbReference>
<dbReference type="Pfam" id="PF01472">
    <property type="entry name" value="PUA"/>
    <property type="match status" value="1"/>
</dbReference>
<comment type="caution">
    <text evidence="2">The sequence shown here is derived from an EMBL/GenBank/DDBJ whole genome shotgun (WGS) entry which is preliminary data.</text>
</comment>
<dbReference type="PANTHER" id="PTHR22798:SF0">
    <property type="entry name" value="MALIGNANT T-CELL-AMPLIFIED SEQUENCE 1"/>
    <property type="match status" value="1"/>
</dbReference>
<evidence type="ECO:0000313" key="2">
    <source>
        <dbReference type="EMBL" id="HGM58920.1"/>
    </source>
</evidence>
<feature type="domain" description="PUA" evidence="1">
    <location>
        <begin position="78"/>
        <end position="155"/>
    </location>
</feature>
<dbReference type="PROSITE" id="PS50890">
    <property type="entry name" value="PUA"/>
    <property type="match status" value="1"/>
</dbReference>
<dbReference type="InterPro" id="IPR015947">
    <property type="entry name" value="PUA-like_sf"/>
</dbReference>
<dbReference type="InterPro" id="IPR016437">
    <property type="entry name" value="MCT-1/Tma20"/>
</dbReference>
<sequence length="163" mass="18657">MRRYVLSKRDRRVLLNDLIKTYPNLMIDRDDVVEIYENRDIGEILIVNSKPFLIKIDDRWIPHLKYLYENTSFLDSIPVVVVDKGAVKPLLNGADVMIPGIRSIRKSFKINDPVVVVDEDYLKPIVSGLALVDSDLIVSGVVKKGRAISNLHRVGDKYWKLVV</sequence>
<dbReference type="PIRSF" id="PIRSF005067">
    <property type="entry name" value="Tma_RNA-bind_prd"/>
    <property type="match status" value="1"/>
</dbReference>
<dbReference type="GO" id="GO:0001731">
    <property type="term" value="P:formation of translation preinitiation complex"/>
    <property type="evidence" value="ECO:0007669"/>
    <property type="project" value="TreeGrafter"/>
</dbReference>
<dbReference type="Pfam" id="PF09183">
    <property type="entry name" value="DUF1947"/>
    <property type="match status" value="1"/>
</dbReference>
<reference evidence="2" key="1">
    <citation type="journal article" date="2020" name="mSystems">
        <title>Genome- and Community-Level Interaction Insights into Carbon Utilization and Element Cycling Functions of Hydrothermarchaeota in Hydrothermal Sediment.</title>
        <authorList>
            <person name="Zhou Z."/>
            <person name="Liu Y."/>
            <person name="Xu W."/>
            <person name="Pan J."/>
            <person name="Luo Z.H."/>
            <person name="Li M."/>
        </authorList>
    </citation>
    <scope>NUCLEOTIDE SEQUENCE [LARGE SCALE GENOMIC DNA]</scope>
    <source>
        <strain evidence="2">SpSt-642</strain>
    </source>
</reference>
<dbReference type="SUPFAM" id="SSF88697">
    <property type="entry name" value="PUA domain-like"/>
    <property type="match status" value="1"/>
</dbReference>
<name>A0A7C4D7G0_STAMA</name>
<proteinExistence type="predicted"/>
<dbReference type="Gene3D" id="3.10.450.120">
    <property type="entry name" value="Pre-PUA domain, domain 1"/>
    <property type="match status" value="1"/>
</dbReference>
<gene>
    <name evidence="2" type="ORF">ENU14_04985</name>
</gene>
<dbReference type="GO" id="GO:0003723">
    <property type="term" value="F:RNA binding"/>
    <property type="evidence" value="ECO:0007669"/>
    <property type="project" value="InterPro"/>
</dbReference>
<dbReference type="InterPro" id="IPR004521">
    <property type="entry name" value="Uncharacterised_CHP00451"/>
</dbReference>
<dbReference type="PANTHER" id="PTHR22798">
    <property type="entry name" value="MCT-1 PROTEIN"/>
    <property type="match status" value="1"/>
</dbReference>
<accession>A0A7C4D7G0</accession>
<dbReference type="InterPro" id="IPR015266">
    <property type="entry name" value="DUF1947"/>
</dbReference>
<dbReference type="Gene3D" id="2.30.130.10">
    <property type="entry name" value="PUA domain"/>
    <property type="match status" value="1"/>
</dbReference>
<organism evidence="2">
    <name type="scientific">Staphylothermus marinus</name>
    <dbReference type="NCBI Taxonomy" id="2280"/>
    <lineage>
        <taxon>Archaea</taxon>
        <taxon>Thermoproteota</taxon>
        <taxon>Thermoprotei</taxon>
        <taxon>Desulfurococcales</taxon>
        <taxon>Desulfurococcaceae</taxon>
        <taxon>Staphylothermus</taxon>
    </lineage>
</organism>
<dbReference type="SMART" id="SM00359">
    <property type="entry name" value="PUA"/>
    <property type="match status" value="1"/>
</dbReference>
<dbReference type="NCBIfam" id="TIGR00451">
    <property type="entry name" value="unchar_dom_2"/>
    <property type="match status" value="1"/>
</dbReference>